<dbReference type="eggNOG" id="COG4912">
    <property type="taxonomic scope" value="Bacteria"/>
</dbReference>
<dbReference type="PANTHER" id="PTHR34070:SF1">
    <property type="entry name" value="DNA ALKYLATION REPAIR PROTEIN"/>
    <property type="match status" value="1"/>
</dbReference>
<dbReference type="InterPro" id="IPR014825">
    <property type="entry name" value="DNA_alkylation"/>
</dbReference>
<keyword evidence="2" id="KW-1185">Reference proteome</keyword>
<dbReference type="Proteomes" id="UP000003416">
    <property type="component" value="Unassembled WGS sequence"/>
</dbReference>
<dbReference type="CDD" id="cd06561">
    <property type="entry name" value="AlkD_like"/>
    <property type="match status" value="1"/>
</dbReference>
<dbReference type="EMBL" id="AFBN01000010">
    <property type="protein sequence ID" value="EGF59321.1"/>
    <property type="molecule type" value="Genomic_DNA"/>
</dbReference>
<dbReference type="STRING" id="763034.HMPREF9446_00556"/>
<reference evidence="1 2" key="1">
    <citation type="submission" date="2011-02" db="EMBL/GenBank/DDBJ databases">
        <authorList>
            <person name="Weinstock G."/>
            <person name="Sodergren E."/>
            <person name="Clifton S."/>
            <person name="Fulton L."/>
            <person name="Fulton B."/>
            <person name="Courtney L."/>
            <person name="Fronick C."/>
            <person name="Harrison M."/>
            <person name="Strong C."/>
            <person name="Farmer C."/>
            <person name="Delahaunty K."/>
            <person name="Markovic C."/>
            <person name="Hall O."/>
            <person name="Minx P."/>
            <person name="Tomlinson C."/>
            <person name="Mitreva M."/>
            <person name="Hou S."/>
            <person name="Chen J."/>
            <person name="Wollam A."/>
            <person name="Pepin K.H."/>
            <person name="Johnson M."/>
            <person name="Bhonagiri V."/>
            <person name="Zhang X."/>
            <person name="Suruliraj S."/>
            <person name="Warren W."/>
            <person name="Chinwalla A."/>
            <person name="Mardis E.R."/>
            <person name="Wilson R.K."/>
        </authorList>
    </citation>
    <scope>NUCLEOTIDE SEQUENCE [LARGE SCALE GENOMIC DNA]</scope>
    <source>
        <strain evidence="1 2">YIT 12057</strain>
    </source>
</reference>
<dbReference type="AlphaFoldDB" id="F3PPB6"/>
<dbReference type="SUPFAM" id="SSF48371">
    <property type="entry name" value="ARM repeat"/>
    <property type="match status" value="1"/>
</dbReference>
<comment type="caution">
    <text evidence="1">The sequence shown here is derived from an EMBL/GenBank/DDBJ whole genome shotgun (WGS) entry which is preliminary data.</text>
</comment>
<sequence>MMRKQENRMKEVVQNMPISTEEMAVAAAGIQEELEAYIDPVKKEYLPRFFKTGKGQYGEGDKFLGVVVPNTRLVAKRHKDAPFGVMAALLRSEWHECRLCALLMLVERFRKSDEKSRKDIYDFYLSQTARINNWDLVDLSAPGIVGEYLKDKPREDLYRLAGSPLLWEQRIAVVSTYTLIKNNDFIDILRLSEGFVAQDACTSVHAPEVPRNAPPLHDLMQKAVGWMLRELGKRDKDLLVQFLEKYCTVMPRTMLRYAIEKFPDEERKGFMKR</sequence>
<accession>F3PPB6</accession>
<dbReference type="Pfam" id="PF08713">
    <property type="entry name" value="DNA_alkylation"/>
    <property type="match status" value="1"/>
</dbReference>
<dbReference type="PANTHER" id="PTHR34070">
    <property type="entry name" value="ARMADILLO-TYPE FOLD"/>
    <property type="match status" value="1"/>
</dbReference>
<proteinExistence type="predicted"/>
<name>F3PPB6_9BACE</name>
<dbReference type="Gene3D" id="1.25.10.90">
    <property type="match status" value="1"/>
</dbReference>
<evidence type="ECO:0000313" key="1">
    <source>
        <dbReference type="EMBL" id="EGF59321.1"/>
    </source>
</evidence>
<protein>
    <submittedName>
        <fullName evidence="1">DNA alkylation repair enzyme</fullName>
    </submittedName>
</protein>
<organism evidence="1 2">
    <name type="scientific">Bacteroides fluxus YIT 12057</name>
    <dbReference type="NCBI Taxonomy" id="763034"/>
    <lineage>
        <taxon>Bacteria</taxon>
        <taxon>Pseudomonadati</taxon>
        <taxon>Bacteroidota</taxon>
        <taxon>Bacteroidia</taxon>
        <taxon>Bacteroidales</taxon>
        <taxon>Bacteroidaceae</taxon>
        <taxon>Bacteroides</taxon>
    </lineage>
</organism>
<gene>
    <name evidence="1" type="ORF">HMPREF9446_00556</name>
</gene>
<evidence type="ECO:0000313" key="2">
    <source>
        <dbReference type="Proteomes" id="UP000003416"/>
    </source>
</evidence>
<dbReference type="InterPro" id="IPR016024">
    <property type="entry name" value="ARM-type_fold"/>
</dbReference>
<dbReference type="HOGENOM" id="CLU_079880_0_0_10"/>